<proteinExistence type="predicted"/>
<gene>
    <name evidence="1" type="ORF">ABS808_04000</name>
</gene>
<name>A0AAU7YIF3_9RICK</name>
<dbReference type="EMBL" id="CP158586">
    <property type="protein sequence ID" value="XCA32953.1"/>
    <property type="molecule type" value="Genomic_DNA"/>
</dbReference>
<dbReference type="AlphaFoldDB" id="A0AAU7YIF3"/>
<protein>
    <submittedName>
        <fullName evidence="1">Uncharacterized protein</fullName>
    </submittedName>
</protein>
<evidence type="ECO:0000313" key="1">
    <source>
        <dbReference type="EMBL" id="XCA32953.1"/>
    </source>
</evidence>
<organism evidence="1">
    <name type="scientific">Wolbachia endosymbiont of Polyergus mexicanus</name>
    <dbReference type="NCBI Taxonomy" id="3171167"/>
    <lineage>
        <taxon>Bacteria</taxon>
        <taxon>Pseudomonadati</taxon>
        <taxon>Pseudomonadota</taxon>
        <taxon>Alphaproteobacteria</taxon>
        <taxon>Rickettsiales</taxon>
        <taxon>Anaplasmataceae</taxon>
        <taxon>Wolbachieae</taxon>
        <taxon>Wolbachia</taxon>
    </lineage>
</organism>
<accession>A0AAU7YIF3</accession>
<sequence>MSATRMTGEGGTGSWMETSVSYFHDTILFPGFQTGMTSSFFLDPSVKLLG</sequence>
<reference evidence="1" key="1">
    <citation type="submission" date="2024-06" db="EMBL/GenBank/DDBJ databases">
        <title>Genome assembly of the Polyergus mexicanus.</title>
        <authorList>
            <person name="Cash E."/>
            <person name="Tustsui N.D."/>
            <person name="Ward P."/>
            <person name="Nguyen O."/>
            <person name="Sahasrabudhe R."/>
            <person name="Fairbairn C.W."/>
            <person name="Seligmann W.E."/>
            <person name="Sacco S."/>
            <person name="Beraut E."/>
            <person name="Miller C."/>
            <person name="Toffelmier E."/>
            <person name="Shaffer H.B."/>
        </authorList>
    </citation>
    <scope>NUCLEOTIDE SEQUENCE</scope>
    <source>
        <strain evidence="1">NDT 795.1</strain>
    </source>
</reference>